<dbReference type="InterPro" id="IPR002885">
    <property type="entry name" value="PPR_rpt"/>
</dbReference>
<organism evidence="3 4">
    <name type="scientific">Cytospora chrysosperma</name>
    <name type="common">Cytospora canker fungus</name>
    <name type="synonym">Sphaeria chrysosperma</name>
    <dbReference type="NCBI Taxonomy" id="252740"/>
    <lineage>
        <taxon>Eukaryota</taxon>
        <taxon>Fungi</taxon>
        <taxon>Dikarya</taxon>
        <taxon>Ascomycota</taxon>
        <taxon>Pezizomycotina</taxon>
        <taxon>Sordariomycetes</taxon>
        <taxon>Sordariomycetidae</taxon>
        <taxon>Diaporthales</taxon>
        <taxon>Cytosporaceae</taxon>
        <taxon>Cytospora</taxon>
    </lineage>
</organism>
<evidence type="ECO:0000313" key="3">
    <source>
        <dbReference type="EMBL" id="ROV98890.1"/>
    </source>
</evidence>
<dbReference type="AlphaFoldDB" id="A0A423W6A7"/>
<dbReference type="Pfam" id="PF01535">
    <property type="entry name" value="PPR"/>
    <property type="match status" value="1"/>
</dbReference>
<keyword evidence="4" id="KW-1185">Reference proteome</keyword>
<feature type="region of interest" description="Disordered" evidence="2">
    <location>
        <begin position="20"/>
        <end position="74"/>
    </location>
</feature>
<dbReference type="STRING" id="252740.A0A423W6A7"/>
<evidence type="ECO:0008006" key="5">
    <source>
        <dbReference type="Google" id="ProtNLM"/>
    </source>
</evidence>
<dbReference type="Pfam" id="PF13041">
    <property type="entry name" value="PPR_2"/>
    <property type="match status" value="1"/>
</dbReference>
<feature type="compositionally biased region" description="Polar residues" evidence="2">
    <location>
        <begin position="30"/>
        <end position="44"/>
    </location>
</feature>
<dbReference type="NCBIfam" id="TIGR00756">
    <property type="entry name" value="PPR"/>
    <property type="match status" value="1"/>
</dbReference>
<dbReference type="GO" id="GO:0003729">
    <property type="term" value="F:mRNA binding"/>
    <property type="evidence" value="ECO:0007669"/>
    <property type="project" value="TreeGrafter"/>
</dbReference>
<dbReference type="PANTHER" id="PTHR47938:SF35">
    <property type="entry name" value="PENTATRICOPEPTIDE REPEAT-CONTAINING PROTEIN 4, MITOCHONDRIAL-RELATED"/>
    <property type="match status" value="1"/>
</dbReference>
<dbReference type="EMBL" id="LJZO01000012">
    <property type="protein sequence ID" value="ROV98890.1"/>
    <property type="molecule type" value="Genomic_DNA"/>
</dbReference>
<dbReference type="PROSITE" id="PS51375">
    <property type="entry name" value="PPR"/>
    <property type="match status" value="2"/>
</dbReference>
<sequence>MICFACRRRLSATALHPVPSRARAPRLPPQWQSRANASSASAGFSESDHANGNYVPSIDAPELENTRTPGRNQDIQVDVASSEPRFSAMHRRRLMRIQGDGSQDNDSLKLFEKVVRSQIEQDDSAAGSPPTSPVSLEFYNNLARLRPMMQTESLETCLEFFFTKLWDACPFEGRNRLLKQRGTYLMRRVVEAKMSDFDNERLPSVSRCMQIFHELDALSSTKWADAVMGLILAVDSRGKAEEEFPSAEAHKKALARKELLLHDLVDSWVTFHRHCLLPNQSAFRFPRLNEKRLYECARNRDMRRALRLMFPQLINNNVKELPAVAIASFVALSDPLHTSLDIQQKAKPLLEPLGKILAIIPIWKDGLQDIFKDNPDVLAYVLKRWDSVVSQLRQTNGLENVDSGTEHITKEKVYTQRVGPDRKLVEKQVTAALKMGDVEAIEAAWRQLWGTEARPDDDLARELQGNQELFHYFIMAFTALHRPQRSVGVWDSMVSIGIKPTLKTWTALMEGCRRSKNAVGLENVWKKLRATGTELDDGVWSARIVGLVDCGQPEAGLRALDEMLRLSKLKPDDPTVSKLTRKIVSVNAAVAALIRLNAMSAAMKVLSWAAENGIEPDLFTYNTLLRPMVQQGNIQNVDSLLKMMKAQGLQPDAGTFTVLLDGLIGSTKGASPEEQVQMVSRLFSDMEAAGVRANTDMLARMMHLLFRESGSDASAAVDAIREFIREKGMRASPYIYTILVDHYFSQDPPDLAAVDALMEEGGLTTEDGSLRLQAIEQGQFDRVFWERMIKGYATAGHVDKAHGLFAQVNNLGSALTMSTLEILLRALVRAGRDDEARAMVETVLLHRQKSDVYGTADAGAGAGMGASAEAEERGEGPRKLGRYWRHGFWGFASDCGLISPGRLRQLELGMHAAPPPDAEERAS</sequence>
<dbReference type="GO" id="GO:0140053">
    <property type="term" value="P:mitochondrial gene expression"/>
    <property type="evidence" value="ECO:0007669"/>
    <property type="project" value="TreeGrafter"/>
</dbReference>
<dbReference type="Gene3D" id="1.25.40.10">
    <property type="entry name" value="Tetratricopeptide repeat domain"/>
    <property type="match status" value="3"/>
</dbReference>
<feature type="repeat" description="PPR" evidence="1">
    <location>
        <begin position="781"/>
        <end position="815"/>
    </location>
</feature>
<dbReference type="GO" id="GO:0005739">
    <property type="term" value="C:mitochondrion"/>
    <property type="evidence" value="ECO:0007669"/>
    <property type="project" value="TreeGrafter"/>
</dbReference>
<dbReference type="OrthoDB" id="185373at2759"/>
<name>A0A423W6A7_CYTCH</name>
<accession>A0A423W6A7</accession>
<reference evidence="3 4" key="1">
    <citation type="submission" date="2015-09" db="EMBL/GenBank/DDBJ databases">
        <title>Host preference determinants of Valsa canker pathogens revealed by comparative genomics.</title>
        <authorList>
            <person name="Yin Z."/>
            <person name="Huang L."/>
        </authorList>
    </citation>
    <scope>NUCLEOTIDE SEQUENCE [LARGE SCALE GENOMIC DNA]</scope>
    <source>
        <strain evidence="3 4">YSFL</strain>
    </source>
</reference>
<dbReference type="Proteomes" id="UP000284375">
    <property type="component" value="Unassembled WGS sequence"/>
</dbReference>
<evidence type="ECO:0000256" key="1">
    <source>
        <dbReference type="PROSITE-ProRule" id="PRU00708"/>
    </source>
</evidence>
<evidence type="ECO:0000256" key="2">
    <source>
        <dbReference type="SAM" id="MobiDB-lite"/>
    </source>
</evidence>
<gene>
    <name evidence="3" type="ORF">VSDG_03821</name>
</gene>
<proteinExistence type="predicted"/>
<dbReference type="PANTHER" id="PTHR47938">
    <property type="entry name" value="RESPIRATORY COMPLEX I CHAPERONE (CIA84), PUTATIVE (AFU_ORTHOLOGUE AFUA_2G06020)-RELATED"/>
    <property type="match status" value="1"/>
</dbReference>
<feature type="repeat" description="PPR" evidence="1">
    <location>
        <begin position="617"/>
        <end position="651"/>
    </location>
</feature>
<evidence type="ECO:0000313" key="4">
    <source>
        <dbReference type="Proteomes" id="UP000284375"/>
    </source>
</evidence>
<protein>
    <recommendedName>
        <fullName evidence="5">Pentacotripeptide-repeat region of PRORP domain-containing protein</fullName>
    </recommendedName>
</protein>
<dbReference type="InterPro" id="IPR011990">
    <property type="entry name" value="TPR-like_helical_dom_sf"/>
</dbReference>
<comment type="caution">
    <text evidence="3">The sequence shown here is derived from an EMBL/GenBank/DDBJ whole genome shotgun (WGS) entry which is preliminary data.</text>
</comment>